<keyword evidence="2" id="KW-1185">Reference proteome</keyword>
<protein>
    <submittedName>
        <fullName evidence="1">Uncharacterized protein</fullName>
    </submittedName>
</protein>
<comment type="caution">
    <text evidence="1">The sequence shown here is derived from an EMBL/GenBank/DDBJ whole genome shotgun (WGS) entry which is preliminary data.</text>
</comment>
<dbReference type="EMBL" id="AUPC02000024">
    <property type="protein sequence ID" value="POG79528.1"/>
    <property type="molecule type" value="Genomic_DNA"/>
</dbReference>
<evidence type="ECO:0000313" key="2">
    <source>
        <dbReference type="Proteomes" id="UP000018888"/>
    </source>
</evidence>
<reference evidence="1 2" key="1">
    <citation type="journal article" date="2013" name="Proc. Natl. Acad. Sci. U.S.A.">
        <title>Genome of an arbuscular mycorrhizal fungus provides insight into the oldest plant symbiosis.</title>
        <authorList>
            <person name="Tisserant E."/>
            <person name="Malbreil M."/>
            <person name="Kuo A."/>
            <person name="Kohler A."/>
            <person name="Symeonidi A."/>
            <person name="Balestrini R."/>
            <person name="Charron P."/>
            <person name="Duensing N."/>
            <person name="Frei Dit Frey N."/>
            <person name="Gianinazzi-Pearson V."/>
            <person name="Gilbert L.B."/>
            <person name="Handa Y."/>
            <person name="Herr J.R."/>
            <person name="Hijri M."/>
            <person name="Koul R."/>
            <person name="Kawaguchi M."/>
            <person name="Krajinski F."/>
            <person name="Lammers P.J."/>
            <person name="Masclaux F.G."/>
            <person name="Murat C."/>
            <person name="Morin E."/>
            <person name="Ndikumana S."/>
            <person name="Pagni M."/>
            <person name="Petitpierre D."/>
            <person name="Requena N."/>
            <person name="Rosikiewicz P."/>
            <person name="Riley R."/>
            <person name="Saito K."/>
            <person name="San Clemente H."/>
            <person name="Shapiro H."/>
            <person name="van Tuinen D."/>
            <person name="Becard G."/>
            <person name="Bonfante P."/>
            <person name="Paszkowski U."/>
            <person name="Shachar-Hill Y.Y."/>
            <person name="Tuskan G.A."/>
            <person name="Young P.W."/>
            <person name="Sanders I.R."/>
            <person name="Henrissat B."/>
            <person name="Rensing S.A."/>
            <person name="Grigoriev I.V."/>
            <person name="Corradi N."/>
            <person name="Roux C."/>
            <person name="Martin F."/>
        </authorList>
    </citation>
    <scope>NUCLEOTIDE SEQUENCE [LARGE SCALE GENOMIC DNA]</scope>
    <source>
        <strain evidence="1 2">DAOM 197198</strain>
    </source>
</reference>
<dbReference type="AlphaFoldDB" id="A0A2P4QPN5"/>
<sequence>MNITGFFCAKNKYYYVITINLRKMVFFNSFIKYGKDRHHPIVFAFRTADILIKLFGSVIRLLNLFHKIFGFYDYSCSRTIIYHYILTDVGIPLFLNEEKVYNRTIIFTINHIRYT</sequence>
<accession>A0A2P4QPN5</accession>
<dbReference type="Proteomes" id="UP000018888">
    <property type="component" value="Unassembled WGS sequence"/>
</dbReference>
<name>A0A2P4QPN5_RHIID</name>
<evidence type="ECO:0000313" key="1">
    <source>
        <dbReference type="EMBL" id="POG79528.1"/>
    </source>
</evidence>
<proteinExistence type="predicted"/>
<organism evidence="1 2">
    <name type="scientific">Rhizophagus irregularis (strain DAOM 181602 / DAOM 197198 / MUCL 43194)</name>
    <name type="common">Arbuscular mycorrhizal fungus</name>
    <name type="synonym">Glomus intraradices</name>
    <dbReference type="NCBI Taxonomy" id="747089"/>
    <lineage>
        <taxon>Eukaryota</taxon>
        <taxon>Fungi</taxon>
        <taxon>Fungi incertae sedis</taxon>
        <taxon>Mucoromycota</taxon>
        <taxon>Glomeromycotina</taxon>
        <taxon>Glomeromycetes</taxon>
        <taxon>Glomerales</taxon>
        <taxon>Glomeraceae</taxon>
        <taxon>Rhizophagus</taxon>
    </lineage>
</organism>
<gene>
    <name evidence="1" type="ORF">GLOIN_2v1526211</name>
</gene>
<reference evidence="1 2" key="2">
    <citation type="journal article" date="2018" name="New Phytol.">
        <title>High intraspecific genome diversity in the model arbuscular mycorrhizal symbiont Rhizophagus irregularis.</title>
        <authorList>
            <person name="Chen E.C.H."/>
            <person name="Morin E."/>
            <person name="Beaudet D."/>
            <person name="Noel J."/>
            <person name="Yildirir G."/>
            <person name="Ndikumana S."/>
            <person name="Charron P."/>
            <person name="St-Onge C."/>
            <person name="Giorgi J."/>
            <person name="Kruger M."/>
            <person name="Marton T."/>
            <person name="Ropars J."/>
            <person name="Grigoriev I.V."/>
            <person name="Hainaut M."/>
            <person name="Henrissat B."/>
            <person name="Roux C."/>
            <person name="Martin F."/>
            <person name="Corradi N."/>
        </authorList>
    </citation>
    <scope>NUCLEOTIDE SEQUENCE [LARGE SCALE GENOMIC DNA]</scope>
    <source>
        <strain evidence="1 2">DAOM 197198</strain>
    </source>
</reference>